<name>A0A9P4H8L6_9PLEO</name>
<dbReference type="Proteomes" id="UP000799777">
    <property type="component" value="Unassembled WGS sequence"/>
</dbReference>
<feature type="compositionally biased region" description="Basic and acidic residues" evidence="1">
    <location>
        <begin position="222"/>
        <end position="238"/>
    </location>
</feature>
<feature type="compositionally biased region" description="Basic and acidic residues" evidence="1">
    <location>
        <begin position="198"/>
        <end position="215"/>
    </location>
</feature>
<gene>
    <name evidence="2" type="ORF">EK21DRAFT_113445</name>
</gene>
<comment type="caution">
    <text evidence="2">The sequence shown here is derived from an EMBL/GenBank/DDBJ whole genome shotgun (WGS) entry which is preliminary data.</text>
</comment>
<evidence type="ECO:0000256" key="1">
    <source>
        <dbReference type="SAM" id="MobiDB-lite"/>
    </source>
</evidence>
<reference evidence="2" key="1">
    <citation type="journal article" date="2020" name="Stud. Mycol.">
        <title>101 Dothideomycetes genomes: a test case for predicting lifestyles and emergence of pathogens.</title>
        <authorList>
            <person name="Haridas S."/>
            <person name="Albert R."/>
            <person name="Binder M."/>
            <person name="Bloem J."/>
            <person name="Labutti K."/>
            <person name="Salamov A."/>
            <person name="Andreopoulos B."/>
            <person name="Baker S."/>
            <person name="Barry K."/>
            <person name="Bills G."/>
            <person name="Bluhm B."/>
            <person name="Cannon C."/>
            <person name="Castanera R."/>
            <person name="Culley D."/>
            <person name="Daum C."/>
            <person name="Ezra D."/>
            <person name="Gonzalez J."/>
            <person name="Henrissat B."/>
            <person name="Kuo A."/>
            <person name="Liang C."/>
            <person name="Lipzen A."/>
            <person name="Lutzoni F."/>
            <person name="Magnuson J."/>
            <person name="Mondo S."/>
            <person name="Nolan M."/>
            <person name="Ohm R."/>
            <person name="Pangilinan J."/>
            <person name="Park H.-J."/>
            <person name="Ramirez L."/>
            <person name="Alfaro M."/>
            <person name="Sun H."/>
            <person name="Tritt A."/>
            <person name="Yoshinaga Y."/>
            <person name="Zwiers L.-H."/>
            <person name="Turgeon B."/>
            <person name="Goodwin S."/>
            <person name="Spatafora J."/>
            <person name="Crous P."/>
            <person name="Grigoriev I."/>
        </authorList>
    </citation>
    <scope>NUCLEOTIDE SEQUENCE</scope>
    <source>
        <strain evidence="2">CBS 110217</strain>
    </source>
</reference>
<feature type="compositionally biased region" description="Low complexity" evidence="1">
    <location>
        <begin position="22"/>
        <end position="35"/>
    </location>
</feature>
<proteinExistence type="predicted"/>
<dbReference type="AlphaFoldDB" id="A0A9P4H8L6"/>
<evidence type="ECO:0000313" key="3">
    <source>
        <dbReference type="Proteomes" id="UP000799777"/>
    </source>
</evidence>
<dbReference type="EMBL" id="ML978207">
    <property type="protein sequence ID" value="KAF2028912.1"/>
    <property type="molecule type" value="Genomic_DNA"/>
</dbReference>
<accession>A0A9P4H8L6</accession>
<feature type="region of interest" description="Disordered" evidence="1">
    <location>
        <begin position="1"/>
        <end position="43"/>
    </location>
</feature>
<feature type="region of interest" description="Disordered" evidence="1">
    <location>
        <begin position="113"/>
        <end position="254"/>
    </location>
</feature>
<organism evidence="2 3">
    <name type="scientific">Setomelanomma holmii</name>
    <dbReference type="NCBI Taxonomy" id="210430"/>
    <lineage>
        <taxon>Eukaryota</taxon>
        <taxon>Fungi</taxon>
        <taxon>Dikarya</taxon>
        <taxon>Ascomycota</taxon>
        <taxon>Pezizomycotina</taxon>
        <taxon>Dothideomycetes</taxon>
        <taxon>Pleosporomycetidae</taxon>
        <taxon>Pleosporales</taxon>
        <taxon>Pleosporineae</taxon>
        <taxon>Phaeosphaeriaceae</taxon>
        <taxon>Setomelanomma</taxon>
    </lineage>
</organism>
<feature type="compositionally biased region" description="Basic and acidic residues" evidence="1">
    <location>
        <begin position="146"/>
        <end position="156"/>
    </location>
</feature>
<sequence length="254" mass="28548">MANPDHPQTHPARPDPTASGIASSLSTTSLNNNANPWNPAVSSPTAQLRRYWKDFCAAENEARRERGELAFCNNYQRDRAFEKLLRLEAGTEKIEWSIWSHWMSEDHRVEGYMRGGGGSDGVESGESGVGLEDGADESEGAQLRRQLREHLQREQQLEEQNAKSMGLDGEGVGWYRVEQPPEANEELDKEGGLMMAGGREKGTVKGWRKDSKDVNGEEEEVKVETEGVDDLRTERRESVDEEYLTAHGEIEREC</sequence>
<protein>
    <submittedName>
        <fullName evidence="2">Uncharacterized protein</fullName>
    </submittedName>
</protein>
<feature type="compositionally biased region" description="Low complexity" evidence="1">
    <location>
        <begin position="121"/>
        <end position="132"/>
    </location>
</feature>
<keyword evidence="3" id="KW-1185">Reference proteome</keyword>
<evidence type="ECO:0000313" key="2">
    <source>
        <dbReference type="EMBL" id="KAF2028912.1"/>
    </source>
</evidence>